<name>A0AAW4UU52_9FIRM</name>
<sequence>MHSKSERPWIKTKGYGIIKDVDGKKEQKTTPTAKTTIKKKLSQTDGIRW</sequence>
<proteinExistence type="predicted"/>
<comment type="caution">
    <text evidence="2">The sequence shown here is derived from an EMBL/GenBank/DDBJ whole genome shotgun (WGS) entry which is preliminary data.</text>
</comment>
<evidence type="ECO:0000313" key="2">
    <source>
        <dbReference type="EMBL" id="MCB6961616.1"/>
    </source>
</evidence>
<evidence type="ECO:0000313" key="3">
    <source>
        <dbReference type="Proteomes" id="UP001197741"/>
    </source>
</evidence>
<organism evidence="2 3">
    <name type="scientific">Agathobacter rectalis</name>
    <dbReference type="NCBI Taxonomy" id="39491"/>
    <lineage>
        <taxon>Bacteria</taxon>
        <taxon>Bacillati</taxon>
        <taxon>Bacillota</taxon>
        <taxon>Clostridia</taxon>
        <taxon>Lachnospirales</taxon>
        <taxon>Lachnospiraceae</taxon>
        <taxon>Agathobacter</taxon>
    </lineage>
</organism>
<reference evidence="2" key="1">
    <citation type="submission" date="2021-10" db="EMBL/GenBank/DDBJ databases">
        <title>Collection of gut derived symbiotic bacterial strains cultured from healthy donors.</title>
        <authorList>
            <person name="Lin H."/>
            <person name="Littmann E."/>
            <person name="Kohout C."/>
            <person name="Pamer E.G."/>
        </authorList>
    </citation>
    <scope>NUCLEOTIDE SEQUENCE</scope>
    <source>
        <strain evidence="2">DFI.7.28A</strain>
    </source>
</reference>
<evidence type="ECO:0000256" key="1">
    <source>
        <dbReference type="SAM" id="MobiDB-lite"/>
    </source>
</evidence>
<dbReference type="Proteomes" id="UP001197741">
    <property type="component" value="Unassembled WGS sequence"/>
</dbReference>
<gene>
    <name evidence="2" type="ORF">LIZ82_12070</name>
</gene>
<feature type="region of interest" description="Disordered" evidence="1">
    <location>
        <begin position="23"/>
        <end position="49"/>
    </location>
</feature>
<dbReference type="RefSeq" id="WP_306783301.1">
    <property type="nucleotide sequence ID" value="NZ_JAJCJQ010000021.1"/>
</dbReference>
<protein>
    <submittedName>
        <fullName evidence="2">Uncharacterized protein</fullName>
    </submittedName>
</protein>
<dbReference type="EMBL" id="JAJCJQ010000021">
    <property type="protein sequence ID" value="MCB6961616.1"/>
    <property type="molecule type" value="Genomic_DNA"/>
</dbReference>
<dbReference type="AlphaFoldDB" id="A0AAW4UU52"/>
<accession>A0AAW4UU52</accession>